<dbReference type="GO" id="GO:0042910">
    <property type="term" value="F:xenobiotic transmembrane transporter activity"/>
    <property type="evidence" value="ECO:0007669"/>
    <property type="project" value="InterPro"/>
</dbReference>
<evidence type="ECO:0000256" key="3">
    <source>
        <dbReference type="ARBA" id="ARBA00022448"/>
    </source>
</evidence>
<dbReference type="GO" id="GO:0005886">
    <property type="term" value="C:plasma membrane"/>
    <property type="evidence" value="ECO:0007669"/>
    <property type="project" value="UniProtKB-SubCell"/>
</dbReference>
<dbReference type="PANTHER" id="PTHR43298">
    <property type="entry name" value="MULTIDRUG RESISTANCE PROTEIN NORM-RELATED"/>
    <property type="match status" value="1"/>
</dbReference>
<comment type="subcellular location">
    <subcellularLocation>
        <location evidence="1">Cell membrane</location>
        <topology evidence="1">Multi-pass membrane protein</topology>
    </subcellularLocation>
</comment>
<evidence type="ECO:0000313" key="13">
    <source>
        <dbReference type="Proteomes" id="UP000266067"/>
    </source>
</evidence>
<dbReference type="OrthoDB" id="5242355at2"/>
<feature type="transmembrane region" description="Helical" evidence="11">
    <location>
        <begin position="93"/>
        <end position="112"/>
    </location>
</feature>
<sequence>MSTQVNFKSINQLAIPATISGIAEPILSITDTAIVGNIPVDGLESLAAAGIVGSFLSMLIWVLGQTRSSISAIISQYLGAGRLDEVKNLPAQAIFLNILLSIVVLLTTIFVIEEIFALFNASGKILEYCVSYYSIRVWGFPLTLFTFAVFGIFRGLQNTFYPMVIAMLGAGLNILLDFVLVYGIDGLIPALYLEGAAWASLISQAIMAILALILLVKKTDISMKLTLPLNKEIKRLIFMSLNLFVRTLALNAALMLAVREATTLGDRFIGAHTIAVNLWLFAAFFIDGYAAAGNSMGGKLLGAADYDGLWKLAKTIFKYGMIVSLALMCLGFIFYRPIGHLFSNEEIVLNTFYSIFYIVILGLPMNTLAFIFDGIFKGMGEMKYLRNVLLAATFLGFIPCLYLGMYLGLGFYAIWIAFVVWMMIRGFSLVWKFRRKFSPLVQNP</sequence>
<organism evidence="12 13">
    <name type="scientific">Flagellimonas lutimaris</name>
    <dbReference type="NCBI Taxonomy" id="475082"/>
    <lineage>
        <taxon>Bacteria</taxon>
        <taxon>Pseudomonadati</taxon>
        <taxon>Bacteroidota</taxon>
        <taxon>Flavobacteriia</taxon>
        <taxon>Flavobacteriales</taxon>
        <taxon>Flavobacteriaceae</taxon>
        <taxon>Flagellimonas</taxon>
    </lineage>
</organism>
<evidence type="ECO:0000256" key="2">
    <source>
        <dbReference type="ARBA" id="ARBA00010199"/>
    </source>
</evidence>
<dbReference type="Pfam" id="PF01554">
    <property type="entry name" value="MatE"/>
    <property type="match status" value="2"/>
</dbReference>
<dbReference type="CDD" id="cd13136">
    <property type="entry name" value="MATE_DinF_like"/>
    <property type="match status" value="1"/>
</dbReference>
<evidence type="ECO:0000256" key="11">
    <source>
        <dbReference type="SAM" id="Phobius"/>
    </source>
</evidence>
<evidence type="ECO:0000256" key="7">
    <source>
        <dbReference type="ARBA" id="ARBA00022989"/>
    </source>
</evidence>
<dbReference type="PIRSF" id="PIRSF006603">
    <property type="entry name" value="DinF"/>
    <property type="match status" value="1"/>
</dbReference>
<proteinExistence type="inferred from homology"/>
<keyword evidence="3" id="KW-0813">Transport</keyword>
<evidence type="ECO:0000256" key="1">
    <source>
        <dbReference type="ARBA" id="ARBA00004651"/>
    </source>
</evidence>
<dbReference type="AlphaFoldDB" id="A0A3A1NA85"/>
<keyword evidence="9 11" id="KW-0472">Membrane</keyword>
<keyword evidence="7 11" id="KW-1133">Transmembrane helix</keyword>
<evidence type="ECO:0000256" key="9">
    <source>
        <dbReference type="ARBA" id="ARBA00023136"/>
    </source>
</evidence>
<keyword evidence="5" id="KW-1003">Cell membrane</keyword>
<feature type="transmembrane region" description="Helical" evidence="11">
    <location>
        <begin position="160"/>
        <end position="184"/>
    </location>
</feature>
<feature type="transmembrane region" description="Helical" evidence="11">
    <location>
        <begin position="236"/>
        <end position="257"/>
    </location>
</feature>
<feature type="transmembrane region" description="Helical" evidence="11">
    <location>
        <begin position="355"/>
        <end position="376"/>
    </location>
</feature>
<dbReference type="NCBIfam" id="TIGR00797">
    <property type="entry name" value="matE"/>
    <property type="match status" value="1"/>
</dbReference>
<dbReference type="InterPro" id="IPR044644">
    <property type="entry name" value="DinF-like"/>
</dbReference>
<comment type="caution">
    <text evidence="12">The sequence shown here is derived from an EMBL/GenBank/DDBJ whole genome shotgun (WGS) entry which is preliminary data.</text>
</comment>
<protein>
    <recommendedName>
        <fullName evidence="10">Multidrug-efflux transporter</fullName>
    </recommendedName>
</protein>
<dbReference type="EMBL" id="QXFH01000070">
    <property type="protein sequence ID" value="RIV34885.1"/>
    <property type="molecule type" value="Genomic_DNA"/>
</dbReference>
<dbReference type="GO" id="GO:0006811">
    <property type="term" value="P:monoatomic ion transport"/>
    <property type="evidence" value="ECO:0007669"/>
    <property type="project" value="UniProtKB-KW"/>
</dbReference>
<dbReference type="InterPro" id="IPR048279">
    <property type="entry name" value="MdtK-like"/>
</dbReference>
<evidence type="ECO:0000256" key="6">
    <source>
        <dbReference type="ARBA" id="ARBA00022692"/>
    </source>
</evidence>
<name>A0A3A1NA85_9FLAO</name>
<gene>
    <name evidence="12" type="ORF">D2V08_05810</name>
</gene>
<feature type="transmembrane region" description="Helical" evidence="11">
    <location>
        <begin position="388"/>
        <end position="406"/>
    </location>
</feature>
<accession>A0A3A1NA85</accession>
<dbReference type="InterPro" id="IPR002528">
    <property type="entry name" value="MATE_fam"/>
</dbReference>
<feature type="transmembrane region" description="Helical" evidence="11">
    <location>
        <begin position="196"/>
        <end position="216"/>
    </location>
</feature>
<feature type="transmembrane region" description="Helical" evidence="11">
    <location>
        <begin position="316"/>
        <end position="335"/>
    </location>
</feature>
<keyword evidence="8" id="KW-0406">Ion transport</keyword>
<feature type="transmembrane region" description="Helical" evidence="11">
    <location>
        <begin position="269"/>
        <end position="290"/>
    </location>
</feature>
<reference evidence="12 13" key="1">
    <citation type="submission" date="2018-08" db="EMBL/GenBank/DDBJ databases">
        <title>Proposal of Muricauda 72 sp.nov. and Muricauda NH166 sp.nov., isolated from seawater.</title>
        <authorList>
            <person name="Cheng H."/>
            <person name="Wu Y.-H."/>
            <person name="Guo L.-L."/>
            <person name="Xu X.-W."/>
        </authorList>
    </citation>
    <scope>NUCLEOTIDE SEQUENCE [LARGE SCALE GENOMIC DNA]</scope>
    <source>
        <strain evidence="12 13">KCTC 22173</strain>
    </source>
</reference>
<dbReference type="RefSeq" id="WP_119607117.1">
    <property type="nucleotide sequence ID" value="NZ_QXFH01000070.1"/>
</dbReference>
<feature type="transmembrane region" description="Helical" evidence="11">
    <location>
        <begin position="412"/>
        <end position="431"/>
    </location>
</feature>
<keyword evidence="13" id="KW-1185">Reference proteome</keyword>
<dbReference type="Proteomes" id="UP000266067">
    <property type="component" value="Unassembled WGS sequence"/>
</dbReference>
<comment type="similarity">
    <text evidence="2">Belongs to the multi antimicrobial extrusion (MATE) (TC 2.A.66.1) family.</text>
</comment>
<feature type="transmembrane region" description="Helical" evidence="11">
    <location>
        <begin position="132"/>
        <end position="153"/>
    </location>
</feature>
<evidence type="ECO:0000256" key="4">
    <source>
        <dbReference type="ARBA" id="ARBA00022449"/>
    </source>
</evidence>
<evidence type="ECO:0000313" key="12">
    <source>
        <dbReference type="EMBL" id="RIV34885.1"/>
    </source>
</evidence>
<dbReference type="GO" id="GO:0015297">
    <property type="term" value="F:antiporter activity"/>
    <property type="evidence" value="ECO:0007669"/>
    <property type="project" value="UniProtKB-KW"/>
</dbReference>
<evidence type="ECO:0000256" key="5">
    <source>
        <dbReference type="ARBA" id="ARBA00022475"/>
    </source>
</evidence>
<keyword evidence="4" id="KW-0050">Antiport</keyword>
<evidence type="ECO:0000256" key="10">
    <source>
        <dbReference type="ARBA" id="ARBA00031636"/>
    </source>
</evidence>
<dbReference type="PANTHER" id="PTHR43298:SF2">
    <property type="entry name" value="FMN_FAD EXPORTER YEEO-RELATED"/>
    <property type="match status" value="1"/>
</dbReference>
<dbReference type="InterPro" id="IPR050222">
    <property type="entry name" value="MATE_MdtK"/>
</dbReference>
<evidence type="ECO:0000256" key="8">
    <source>
        <dbReference type="ARBA" id="ARBA00023065"/>
    </source>
</evidence>
<feature type="transmembrane region" description="Helical" evidence="11">
    <location>
        <begin position="46"/>
        <end position="64"/>
    </location>
</feature>
<keyword evidence="6 11" id="KW-0812">Transmembrane</keyword>